<reference evidence="5" key="1">
    <citation type="journal article" date="2021" name="PeerJ">
        <title>Extensive microbial diversity within the chicken gut microbiome revealed by metagenomics and culture.</title>
        <authorList>
            <person name="Gilroy R."/>
            <person name="Ravi A."/>
            <person name="Getino M."/>
            <person name="Pursley I."/>
            <person name="Horton D.L."/>
            <person name="Alikhan N.F."/>
            <person name="Baker D."/>
            <person name="Gharbi K."/>
            <person name="Hall N."/>
            <person name="Watson M."/>
            <person name="Adriaenssens E.M."/>
            <person name="Foster-Nyarko E."/>
            <person name="Jarju S."/>
            <person name="Secka A."/>
            <person name="Antonio M."/>
            <person name="Oren A."/>
            <person name="Chaudhuri R.R."/>
            <person name="La Ragione R."/>
            <person name="Hildebrand F."/>
            <person name="Pallen M.J."/>
        </authorList>
    </citation>
    <scope>NUCLEOTIDE SEQUENCE</scope>
    <source>
        <strain evidence="5">CHK160-9182</strain>
    </source>
</reference>
<dbReference type="SUPFAM" id="SSF56925">
    <property type="entry name" value="OMPA-like"/>
    <property type="match status" value="1"/>
</dbReference>
<dbReference type="InterPro" id="IPR027385">
    <property type="entry name" value="Beta-barrel_OMP"/>
</dbReference>
<evidence type="ECO:0000256" key="3">
    <source>
        <dbReference type="SAM" id="SignalP"/>
    </source>
</evidence>
<gene>
    <name evidence="5" type="ORF">H9889_03090</name>
</gene>
<protein>
    <submittedName>
        <fullName evidence="5">Porin family protein</fullName>
    </submittedName>
</protein>
<dbReference type="EMBL" id="DXHP01000070">
    <property type="protein sequence ID" value="HIW06296.1"/>
    <property type="molecule type" value="Genomic_DNA"/>
</dbReference>
<dbReference type="AlphaFoldDB" id="A0A9D1Q6F1"/>
<keyword evidence="1 3" id="KW-0732">Signal</keyword>
<evidence type="ECO:0000313" key="5">
    <source>
        <dbReference type="EMBL" id="HIW06296.1"/>
    </source>
</evidence>
<feature type="compositionally biased region" description="Basic and acidic residues" evidence="2">
    <location>
        <begin position="267"/>
        <end position="279"/>
    </location>
</feature>
<organism evidence="5 6">
    <name type="scientific">Candidatus Ignatzschineria merdigallinarum</name>
    <dbReference type="NCBI Taxonomy" id="2838621"/>
    <lineage>
        <taxon>Bacteria</taxon>
        <taxon>Pseudomonadati</taxon>
        <taxon>Pseudomonadota</taxon>
        <taxon>Gammaproteobacteria</taxon>
        <taxon>Cardiobacteriales</taxon>
        <taxon>Ignatzschineriaceae</taxon>
        <taxon>Ignatzschineria</taxon>
    </lineage>
</organism>
<dbReference type="Pfam" id="PF13505">
    <property type="entry name" value="OMP_b-brl"/>
    <property type="match status" value="1"/>
</dbReference>
<feature type="region of interest" description="Disordered" evidence="2">
    <location>
        <begin position="237"/>
        <end position="279"/>
    </location>
</feature>
<feature type="domain" description="Outer membrane protein beta-barrel" evidence="4">
    <location>
        <begin position="10"/>
        <end position="208"/>
    </location>
</feature>
<feature type="signal peptide" evidence="3">
    <location>
        <begin position="1"/>
        <end position="21"/>
    </location>
</feature>
<accession>A0A9D1Q6F1</accession>
<proteinExistence type="predicted"/>
<evidence type="ECO:0000256" key="1">
    <source>
        <dbReference type="ARBA" id="ARBA00022729"/>
    </source>
</evidence>
<reference evidence="5" key="2">
    <citation type="submission" date="2021-04" db="EMBL/GenBank/DDBJ databases">
        <authorList>
            <person name="Gilroy R."/>
        </authorList>
    </citation>
    <scope>NUCLEOTIDE SEQUENCE</scope>
    <source>
        <strain evidence="5">CHK160-9182</strain>
    </source>
</reference>
<dbReference type="InterPro" id="IPR011250">
    <property type="entry name" value="OMP/PagP_B-barrel"/>
</dbReference>
<comment type="caution">
    <text evidence="5">The sequence shown here is derived from an EMBL/GenBank/DDBJ whole genome shotgun (WGS) entry which is preliminary data.</text>
</comment>
<sequence>MKIRALLASMLLLGAASSAQAEITKGFYAGANLIGAKQKAKDMDESIHTPNDQFAKHKDDKSFVSGSIAGGYQFDDIFRVELEYVVPKKNEFTSSFGNDFNAQKIKSQRLMVNTYASYPVADDFSVYGAVGLGYARLTSTAASYDSGKNNNFAWSLGAGVSYKPMNNTYIDLGFRHVDMGKARTGTKANGDQLRAKLVSNEITLGVRYMLGEWYTEDTNAPTENIYADHVTPELRESFEKGNPESGSFRESYAAQPLKKADGTSVPREVKEIDWRQHPY</sequence>
<dbReference type="Proteomes" id="UP000823934">
    <property type="component" value="Unassembled WGS sequence"/>
</dbReference>
<evidence type="ECO:0000256" key="2">
    <source>
        <dbReference type="SAM" id="MobiDB-lite"/>
    </source>
</evidence>
<dbReference type="Gene3D" id="2.40.160.20">
    <property type="match status" value="1"/>
</dbReference>
<name>A0A9D1Q6F1_9GAMM</name>
<feature type="chain" id="PRO_5038758076" evidence="3">
    <location>
        <begin position="22"/>
        <end position="279"/>
    </location>
</feature>
<evidence type="ECO:0000259" key="4">
    <source>
        <dbReference type="Pfam" id="PF13505"/>
    </source>
</evidence>
<evidence type="ECO:0000313" key="6">
    <source>
        <dbReference type="Proteomes" id="UP000823934"/>
    </source>
</evidence>